<accession>A0A6M1SYK6</accession>
<dbReference type="EMBL" id="JAALLT010000004">
    <property type="protein sequence ID" value="NGP77388.1"/>
    <property type="molecule type" value="Genomic_DNA"/>
</dbReference>
<evidence type="ECO:0008006" key="3">
    <source>
        <dbReference type="Google" id="ProtNLM"/>
    </source>
</evidence>
<keyword evidence="2" id="KW-1185">Reference proteome</keyword>
<evidence type="ECO:0000313" key="2">
    <source>
        <dbReference type="Proteomes" id="UP000473278"/>
    </source>
</evidence>
<reference evidence="1 2" key="1">
    <citation type="submission" date="2020-02" db="EMBL/GenBank/DDBJ databases">
        <title>Balneolaceae bacterium YR4-1, complete genome.</title>
        <authorList>
            <person name="Li Y."/>
            <person name="Wu S."/>
        </authorList>
    </citation>
    <scope>NUCLEOTIDE SEQUENCE [LARGE SCALE GENOMIC DNA]</scope>
    <source>
        <strain evidence="1 2">YR4-1</strain>
    </source>
</reference>
<dbReference type="Proteomes" id="UP000473278">
    <property type="component" value="Unassembled WGS sequence"/>
</dbReference>
<proteinExistence type="predicted"/>
<dbReference type="PROSITE" id="PS51257">
    <property type="entry name" value="PROKAR_LIPOPROTEIN"/>
    <property type="match status" value="1"/>
</dbReference>
<sequence length="174" mass="19029">MSDFLGRYGIILVLAVMVGCQSAETDQEVPSNGMVMTGDYSGSAFTIATTYEDEIFMDMVEAFNNMDAEALWESAADTVMFHQSDGTVGPLTQADMAAFFSSADSLSWEIDAVIPVKAAGSNRVNILVDSREVVYMNDGSVMRRKLFERFIFEEGTLVGVRQWEAAMPASVQGM</sequence>
<dbReference type="RefSeq" id="WP_165142753.1">
    <property type="nucleotide sequence ID" value="NZ_JAALLT010000004.1"/>
</dbReference>
<name>A0A6M1SYK6_9BACT</name>
<dbReference type="SUPFAM" id="SSF54427">
    <property type="entry name" value="NTF2-like"/>
    <property type="match status" value="1"/>
</dbReference>
<dbReference type="InterPro" id="IPR032710">
    <property type="entry name" value="NTF2-like_dom_sf"/>
</dbReference>
<evidence type="ECO:0000313" key="1">
    <source>
        <dbReference type="EMBL" id="NGP77388.1"/>
    </source>
</evidence>
<organism evidence="1 2">
    <name type="scientific">Halalkalibaculum roseum</name>
    <dbReference type="NCBI Taxonomy" id="2709311"/>
    <lineage>
        <taxon>Bacteria</taxon>
        <taxon>Pseudomonadati</taxon>
        <taxon>Balneolota</taxon>
        <taxon>Balneolia</taxon>
        <taxon>Balneolales</taxon>
        <taxon>Balneolaceae</taxon>
        <taxon>Halalkalibaculum</taxon>
    </lineage>
</organism>
<protein>
    <recommendedName>
        <fullName evidence="3">SnoaL-like domain-containing protein</fullName>
    </recommendedName>
</protein>
<comment type="caution">
    <text evidence="1">The sequence shown here is derived from an EMBL/GenBank/DDBJ whole genome shotgun (WGS) entry which is preliminary data.</text>
</comment>
<dbReference type="AlphaFoldDB" id="A0A6M1SYK6"/>
<gene>
    <name evidence="1" type="ORF">G3570_12135</name>
</gene>